<reference evidence="1 2" key="1">
    <citation type="submission" date="2020-03" db="EMBL/GenBank/DDBJ databases">
        <title>Soil Listeria distribution.</title>
        <authorList>
            <person name="Liao J."/>
            <person name="Wiedmann M."/>
        </authorList>
    </citation>
    <scope>NUCLEOTIDE SEQUENCE [LARGE SCALE GENOMIC DNA]</scope>
    <source>
        <strain evidence="1 2">FSL L7-0297</strain>
    </source>
</reference>
<organism evidence="1 2">
    <name type="scientific">Listeria innocua</name>
    <dbReference type="NCBI Taxonomy" id="1642"/>
    <lineage>
        <taxon>Bacteria</taxon>
        <taxon>Bacillati</taxon>
        <taxon>Bacillota</taxon>
        <taxon>Bacilli</taxon>
        <taxon>Bacillales</taxon>
        <taxon>Listeriaceae</taxon>
        <taxon>Listeria</taxon>
    </lineage>
</organism>
<accession>A0AB73H9V5</accession>
<dbReference type="EMBL" id="JAARXV010000004">
    <property type="protein sequence ID" value="MBC2142684.1"/>
    <property type="molecule type" value="Genomic_DNA"/>
</dbReference>
<evidence type="ECO:0000313" key="2">
    <source>
        <dbReference type="Proteomes" id="UP000552309"/>
    </source>
</evidence>
<name>A0AB73H9V5_LISIO</name>
<evidence type="ECO:0000313" key="1">
    <source>
        <dbReference type="EMBL" id="MBC2142684.1"/>
    </source>
</evidence>
<dbReference type="Proteomes" id="UP000552309">
    <property type="component" value="Unassembled WGS sequence"/>
</dbReference>
<sequence>MLNREQIEIVRAEDALEYGSDIGIDGADQIYIYYFKDPEKPLEQDVEDICDAFGEYMISAYFLNDVDGPYEKLQGDEKGGYKKVFLQGESQQLKREMFRLFIEGDYSPYLNRLFLFKQKIELDCRKQIELEDGMAIIAPILDVRAIGIFSKGIDLVRIFQQITNTELLDTVQGTGAKSRLIEDHNENLRNEIGYLVDYKAVLPKQIFKKPELYDFYFTDFFHCYEDDFINDLNKIGQLLKQESVRLFTPHSYYETIRKFIFKKIKQIDVPYAELSIDITEKEYGEILWCSDTEKMDFVAFDYLYWYFNSDCFIFGDKESEISILAIKKSLSIKNPLENWKEVELFAANPGEEWGPWLKDEEKFLAELIANYHNGKMVKT</sequence>
<proteinExistence type="predicted"/>
<comment type="caution">
    <text evidence="1">The sequence shown here is derived from an EMBL/GenBank/DDBJ whole genome shotgun (WGS) entry which is preliminary data.</text>
</comment>
<protein>
    <submittedName>
        <fullName evidence="1">Uncharacterized protein</fullName>
    </submittedName>
</protein>
<gene>
    <name evidence="1" type="ORF">HCA89_10205</name>
</gene>
<dbReference type="RefSeq" id="WP_185543554.1">
    <property type="nucleotide sequence ID" value="NZ_JAARXV010000004.1"/>
</dbReference>
<dbReference type="AlphaFoldDB" id="A0AB73H9V5"/>